<dbReference type="AlphaFoldDB" id="A0AAV6IN74"/>
<evidence type="ECO:0000259" key="2">
    <source>
        <dbReference type="Pfam" id="PF03372"/>
    </source>
</evidence>
<dbReference type="SUPFAM" id="SSF56219">
    <property type="entry name" value="DNase I-like"/>
    <property type="match status" value="1"/>
</dbReference>
<keyword evidence="4" id="KW-1185">Reference proteome</keyword>
<evidence type="ECO:0000256" key="1">
    <source>
        <dbReference type="SAM" id="MobiDB-lite"/>
    </source>
</evidence>
<dbReference type="Proteomes" id="UP000823749">
    <property type="component" value="Chromosome 10"/>
</dbReference>
<dbReference type="InterPro" id="IPR036691">
    <property type="entry name" value="Endo/exonu/phosph_ase_sf"/>
</dbReference>
<evidence type="ECO:0000313" key="3">
    <source>
        <dbReference type="EMBL" id="KAG5528819.1"/>
    </source>
</evidence>
<dbReference type="GO" id="GO:0003824">
    <property type="term" value="F:catalytic activity"/>
    <property type="evidence" value="ECO:0007669"/>
    <property type="project" value="InterPro"/>
</dbReference>
<dbReference type="Pfam" id="PF03372">
    <property type="entry name" value="Exo_endo_phos"/>
    <property type="match status" value="1"/>
</dbReference>
<proteinExistence type="predicted"/>
<accession>A0AAV6IN74</accession>
<comment type="caution">
    <text evidence="3">The sequence shown here is derived from an EMBL/GenBank/DDBJ whole genome shotgun (WGS) entry which is preliminary data.</text>
</comment>
<reference evidence="3" key="1">
    <citation type="submission" date="2020-08" db="EMBL/GenBank/DDBJ databases">
        <title>Plant Genome Project.</title>
        <authorList>
            <person name="Zhang R.-G."/>
        </authorList>
    </citation>
    <scope>NUCLEOTIDE SEQUENCE</scope>
    <source>
        <strain evidence="3">WSP0</strain>
        <tissue evidence="3">Leaf</tissue>
    </source>
</reference>
<organism evidence="3 4">
    <name type="scientific">Rhododendron griersonianum</name>
    <dbReference type="NCBI Taxonomy" id="479676"/>
    <lineage>
        <taxon>Eukaryota</taxon>
        <taxon>Viridiplantae</taxon>
        <taxon>Streptophyta</taxon>
        <taxon>Embryophyta</taxon>
        <taxon>Tracheophyta</taxon>
        <taxon>Spermatophyta</taxon>
        <taxon>Magnoliopsida</taxon>
        <taxon>eudicotyledons</taxon>
        <taxon>Gunneridae</taxon>
        <taxon>Pentapetalae</taxon>
        <taxon>asterids</taxon>
        <taxon>Ericales</taxon>
        <taxon>Ericaceae</taxon>
        <taxon>Ericoideae</taxon>
        <taxon>Rhodoreae</taxon>
        <taxon>Rhododendron</taxon>
    </lineage>
</organism>
<dbReference type="PANTHER" id="PTHR35218">
    <property type="entry name" value="RNASE H DOMAIN-CONTAINING PROTEIN"/>
    <property type="match status" value="1"/>
</dbReference>
<evidence type="ECO:0000313" key="4">
    <source>
        <dbReference type="Proteomes" id="UP000823749"/>
    </source>
</evidence>
<protein>
    <recommendedName>
        <fullName evidence="2">Endonuclease/exonuclease/phosphatase domain-containing protein</fullName>
    </recommendedName>
</protein>
<feature type="domain" description="Endonuclease/exonuclease/phosphatase" evidence="2">
    <location>
        <begin position="98"/>
        <end position="315"/>
    </location>
</feature>
<name>A0AAV6IN74_9ERIC</name>
<dbReference type="Gene3D" id="3.60.10.10">
    <property type="entry name" value="Endonuclease/exonuclease/phosphatase"/>
    <property type="match status" value="1"/>
</dbReference>
<dbReference type="InterPro" id="IPR005135">
    <property type="entry name" value="Endo/exonuclease/phosphatase"/>
</dbReference>
<sequence length="484" mass="54361">MNLPELQSTTLLYKARLWLEPEIEATHLIGIPWWMAELGMKIKISDAFPEGMDNHVVVKKSSWLKEKAINRALNLLGITSDISQENNLLMDCFNILIWNCRGAGNDRFERNFSDLMSVQKPQVVDLLETKVSLDAIGLFFKTFGLTTTIHVDPMGKFGGIWVLWDPTKVSVNTTHVNSQAIHVKVKKDGHVEWMFSAVYASPNPRIRELHMEEVPENLEQPWLVAGDFSDTASRDESKTTAPDTSTSQRRKFADKINKCNLFDMGFNCPKFTWSNGRQGLANVQKRLDRALCNEEWRALFPEGTIQTLPRTYSDHSPTLIHILGKKSVNKPNRPFRFKAAWILDPSFEGVPSSASKPPLPTPVSQEPPSRHSSTPSHRKPPLPPASTLKSRHSPPSDRSPPSASPRLQNLRSQHLSRKNRQAGIPQLPRTVSLRCRPPAPSNRGIRHRQTVVPRQLLHVFVDAHAVEGVGGGFATMTEEGIEGE</sequence>
<dbReference type="EMBL" id="JACTNZ010000010">
    <property type="protein sequence ID" value="KAG5528819.1"/>
    <property type="molecule type" value="Genomic_DNA"/>
</dbReference>
<dbReference type="PANTHER" id="PTHR35218:SF9">
    <property type="entry name" value="ENDONUCLEASE_EXONUCLEASE_PHOSPHATASE DOMAIN-CONTAINING PROTEIN"/>
    <property type="match status" value="1"/>
</dbReference>
<feature type="region of interest" description="Disordered" evidence="1">
    <location>
        <begin position="349"/>
        <end position="444"/>
    </location>
</feature>
<gene>
    <name evidence="3" type="ORF">RHGRI_029471</name>
</gene>